<feature type="transmembrane region" description="Helical" evidence="2">
    <location>
        <begin position="37"/>
        <end position="58"/>
    </location>
</feature>
<dbReference type="RefSeq" id="XP_005823152.1">
    <property type="nucleotide sequence ID" value="XM_005823095.1"/>
</dbReference>
<evidence type="ECO:0000313" key="3">
    <source>
        <dbReference type="EMBL" id="EKX36172.1"/>
    </source>
</evidence>
<dbReference type="AlphaFoldDB" id="L1IJ80"/>
<evidence type="ECO:0000256" key="1">
    <source>
        <dbReference type="SAM" id="MobiDB-lite"/>
    </source>
</evidence>
<name>L1IJ80_GUITC</name>
<accession>L1IJ80</accession>
<keyword evidence="2" id="KW-0472">Membrane</keyword>
<dbReference type="KEGG" id="gtt:GUITHDRAFT_145987"/>
<dbReference type="GeneID" id="17292918"/>
<keyword evidence="5" id="KW-1185">Reference proteome</keyword>
<feature type="transmembrane region" description="Helical" evidence="2">
    <location>
        <begin position="128"/>
        <end position="149"/>
    </location>
</feature>
<reference evidence="5" key="2">
    <citation type="submission" date="2012-11" db="EMBL/GenBank/DDBJ databases">
        <authorList>
            <person name="Kuo A."/>
            <person name="Curtis B.A."/>
            <person name="Tanifuji G."/>
            <person name="Burki F."/>
            <person name="Gruber A."/>
            <person name="Irimia M."/>
            <person name="Maruyama S."/>
            <person name="Arias M.C."/>
            <person name="Ball S.G."/>
            <person name="Gile G.H."/>
            <person name="Hirakawa Y."/>
            <person name="Hopkins J.F."/>
            <person name="Rensing S.A."/>
            <person name="Schmutz J."/>
            <person name="Symeonidi A."/>
            <person name="Elias M."/>
            <person name="Eveleigh R.J."/>
            <person name="Herman E.K."/>
            <person name="Klute M.J."/>
            <person name="Nakayama T."/>
            <person name="Obornik M."/>
            <person name="Reyes-Prieto A."/>
            <person name="Armbrust E.V."/>
            <person name="Aves S.J."/>
            <person name="Beiko R.G."/>
            <person name="Coutinho P."/>
            <person name="Dacks J.B."/>
            <person name="Durnford D.G."/>
            <person name="Fast N.M."/>
            <person name="Green B.R."/>
            <person name="Grisdale C."/>
            <person name="Hempe F."/>
            <person name="Henrissat B."/>
            <person name="Hoppner M.P."/>
            <person name="Ishida K.-I."/>
            <person name="Kim E."/>
            <person name="Koreny L."/>
            <person name="Kroth P.G."/>
            <person name="Liu Y."/>
            <person name="Malik S.-B."/>
            <person name="Maier U.G."/>
            <person name="McRose D."/>
            <person name="Mock T."/>
            <person name="Neilson J.A."/>
            <person name="Onodera N.T."/>
            <person name="Poole A.M."/>
            <person name="Pritham E.J."/>
            <person name="Richards T.A."/>
            <person name="Rocap G."/>
            <person name="Roy S.W."/>
            <person name="Sarai C."/>
            <person name="Schaack S."/>
            <person name="Shirato S."/>
            <person name="Slamovits C.H."/>
            <person name="Spencer D.F."/>
            <person name="Suzuki S."/>
            <person name="Worden A.Z."/>
            <person name="Zauner S."/>
            <person name="Barry K."/>
            <person name="Bell C."/>
            <person name="Bharti A.K."/>
            <person name="Crow J.A."/>
            <person name="Grimwood J."/>
            <person name="Kramer R."/>
            <person name="Lindquist E."/>
            <person name="Lucas S."/>
            <person name="Salamov A."/>
            <person name="McFadden G.I."/>
            <person name="Lane C.E."/>
            <person name="Keeling P.J."/>
            <person name="Gray M.W."/>
            <person name="Grigoriev I.V."/>
            <person name="Archibald J.M."/>
        </authorList>
    </citation>
    <scope>NUCLEOTIDE SEQUENCE</scope>
    <source>
        <strain evidence="5">CCMP2712</strain>
    </source>
</reference>
<dbReference type="Proteomes" id="UP000011087">
    <property type="component" value="Unassembled WGS sequence"/>
</dbReference>
<feature type="region of interest" description="Disordered" evidence="1">
    <location>
        <begin position="1148"/>
        <end position="1168"/>
    </location>
</feature>
<feature type="transmembrane region" description="Helical" evidence="2">
    <location>
        <begin position="300"/>
        <end position="320"/>
    </location>
</feature>
<dbReference type="HOGENOM" id="CLU_264239_0_0_1"/>
<dbReference type="EnsemblProtists" id="EKX36172">
    <property type="protein sequence ID" value="EKX36172"/>
    <property type="gene ID" value="GUITHDRAFT_145987"/>
</dbReference>
<feature type="transmembrane region" description="Helical" evidence="2">
    <location>
        <begin position="104"/>
        <end position="121"/>
    </location>
</feature>
<feature type="transmembrane region" description="Helical" evidence="2">
    <location>
        <begin position="189"/>
        <end position="209"/>
    </location>
</feature>
<feature type="transmembrane region" description="Helical" evidence="2">
    <location>
        <begin position="273"/>
        <end position="294"/>
    </location>
</feature>
<keyword evidence="2" id="KW-1133">Transmembrane helix</keyword>
<evidence type="ECO:0000313" key="5">
    <source>
        <dbReference type="Proteomes" id="UP000011087"/>
    </source>
</evidence>
<evidence type="ECO:0000256" key="2">
    <source>
        <dbReference type="SAM" id="Phobius"/>
    </source>
</evidence>
<keyword evidence="2" id="KW-0812">Transmembrane</keyword>
<reference evidence="4" key="3">
    <citation type="submission" date="2015-06" db="UniProtKB">
        <authorList>
            <consortium name="EnsemblProtists"/>
        </authorList>
    </citation>
    <scope>IDENTIFICATION</scope>
</reference>
<dbReference type="EMBL" id="JH993078">
    <property type="protein sequence ID" value="EKX36172.1"/>
    <property type="molecule type" value="Genomic_DNA"/>
</dbReference>
<organism evidence="3">
    <name type="scientific">Guillardia theta (strain CCMP2712)</name>
    <name type="common">Cryptophyte</name>
    <dbReference type="NCBI Taxonomy" id="905079"/>
    <lineage>
        <taxon>Eukaryota</taxon>
        <taxon>Cryptophyceae</taxon>
        <taxon>Pyrenomonadales</taxon>
        <taxon>Geminigeraceae</taxon>
        <taxon>Guillardia</taxon>
    </lineage>
</organism>
<sequence>MRSAWDYWYDFGGGFDPMILDAAGALPLAVLGADVAYAYRSTGVAAAVLASMVTGALLRWGVPGFAAPGMGQVSFHGPLDVLHGLDLLLIPVVVAASVSRPHHYVGSVLLLVFLVMALRRYNRLKFPISFTSMFILLACAMGASVHGLTVTPPVQTRWEELGWSAVPCLALFVLACTRRSPPLEGSKVPVPAVEIGVSVALFILGGYLWNTEWGSRAEGLVYMAVDVRDGGWEAALLRLPTYLALVAVVALQLQQGKKHESFEQAKARLEIEVVCIASASVVALPLLALCPFVVLPLIALLLRGAAFLTVALSFVALLALHCCGTLEALPILSNETNSSAYPDLSAAPVNDTVFLETQAAFPATPTPEPVLVDTVSSEAEAKVAPVDTTYYSLIRLNIEGDVPEGTTLEEYLQQQVKLYVATYGAQVSSLVLDYVTQILTNNVDPGSSLSGNHRRLMETLGGGTELAQNTTAVIVALQSQSWTNMQAVTAGVNAQNLAQTINGRKVLQVSAVSSTISYTLPGPAEALNFLQRVSPSLSALSGLQYNASTQLWSVRMRFVPEPGSFSALYVTRTNGYSAADMANPCVQPTATLCCVWDVMARYYTPDLPLSNLSCSAALTAQQFFDSLGAQRFVHIDLPSLGIRSSYASPGDEQEGIVTVELAQGAVEQYVSTVQSTSLSTGVNRFGIGLLVIRPNPTSSPDAILDFSVFDVFSVNNFLLSVRSTQDYTLLSGLQASLHEVSHPLAQGSTARGSIYYANLNFVVPQAYRMVDTPENIVAYLGTQQLPFSQTSAWQSPCGVYGDDPNARLEESCRSLSTLNFCHPIQHNFLGRPGIDINLQIPFNPDLSVPGLTLYVSVLVQLQDPAGFSPPVFTNVVLSVPLTGFIKHCVPVVAAAATLPNNYINVVMRTGLEEGAGVTEQISRLAQSLGIDSAPVASYSIDLTGGNVIRSITDSLITIKLEGFESYFAANPSLQVYVDQVLTIHTLGNETRTKLKALIDSHAAYYTVPPSSGGSYTELVLRDDLLDLCQEGVPGNGSDCTFRWEVRDRITVNPFYAHRVKGTDEDVSWLKNVIGTSQLASQVAINVTQYQGLQGGADPRYNSVVWLYPAYAWPGRALFYLTDYVFAAVAFSVQAVGQPTGSRRLLAMPFSPSEEAQNSEKKEYDEEDGDYERWLREKEREEEEEMMRKIKEKEKKLWPVHLRNMRRPHLQVVRKEEEKERYELETMWIPVSYFILRDAGAVLEEGALYGAGVVLRQEVNCLMRAMGPG</sequence>
<dbReference type="PaxDb" id="55529-EKX36172"/>
<gene>
    <name evidence="3" type="ORF">GUITHDRAFT_145987</name>
</gene>
<feature type="transmembrane region" description="Helical" evidence="2">
    <location>
        <begin position="235"/>
        <end position="253"/>
    </location>
</feature>
<proteinExistence type="predicted"/>
<evidence type="ECO:0000313" key="4">
    <source>
        <dbReference type="EnsemblProtists" id="EKX36172"/>
    </source>
</evidence>
<protein>
    <submittedName>
        <fullName evidence="3 4">Uncharacterized protein</fullName>
    </submittedName>
</protein>
<reference evidence="3 5" key="1">
    <citation type="journal article" date="2012" name="Nature">
        <title>Algal genomes reveal evolutionary mosaicism and the fate of nucleomorphs.</title>
        <authorList>
            <consortium name="DOE Joint Genome Institute"/>
            <person name="Curtis B.A."/>
            <person name="Tanifuji G."/>
            <person name="Burki F."/>
            <person name="Gruber A."/>
            <person name="Irimia M."/>
            <person name="Maruyama S."/>
            <person name="Arias M.C."/>
            <person name="Ball S.G."/>
            <person name="Gile G.H."/>
            <person name="Hirakawa Y."/>
            <person name="Hopkins J.F."/>
            <person name="Kuo A."/>
            <person name="Rensing S.A."/>
            <person name="Schmutz J."/>
            <person name="Symeonidi A."/>
            <person name="Elias M."/>
            <person name="Eveleigh R.J."/>
            <person name="Herman E.K."/>
            <person name="Klute M.J."/>
            <person name="Nakayama T."/>
            <person name="Obornik M."/>
            <person name="Reyes-Prieto A."/>
            <person name="Armbrust E.V."/>
            <person name="Aves S.J."/>
            <person name="Beiko R.G."/>
            <person name="Coutinho P."/>
            <person name="Dacks J.B."/>
            <person name="Durnford D.G."/>
            <person name="Fast N.M."/>
            <person name="Green B.R."/>
            <person name="Grisdale C.J."/>
            <person name="Hempel F."/>
            <person name="Henrissat B."/>
            <person name="Hoppner M.P."/>
            <person name="Ishida K."/>
            <person name="Kim E."/>
            <person name="Koreny L."/>
            <person name="Kroth P.G."/>
            <person name="Liu Y."/>
            <person name="Malik S.B."/>
            <person name="Maier U.G."/>
            <person name="McRose D."/>
            <person name="Mock T."/>
            <person name="Neilson J.A."/>
            <person name="Onodera N.T."/>
            <person name="Poole A.M."/>
            <person name="Pritham E.J."/>
            <person name="Richards T.A."/>
            <person name="Rocap G."/>
            <person name="Roy S.W."/>
            <person name="Sarai C."/>
            <person name="Schaack S."/>
            <person name="Shirato S."/>
            <person name="Slamovits C.H."/>
            <person name="Spencer D.F."/>
            <person name="Suzuki S."/>
            <person name="Worden A.Z."/>
            <person name="Zauner S."/>
            <person name="Barry K."/>
            <person name="Bell C."/>
            <person name="Bharti A.K."/>
            <person name="Crow J.A."/>
            <person name="Grimwood J."/>
            <person name="Kramer R."/>
            <person name="Lindquist E."/>
            <person name="Lucas S."/>
            <person name="Salamov A."/>
            <person name="McFadden G.I."/>
            <person name="Lane C.E."/>
            <person name="Keeling P.J."/>
            <person name="Gray M.W."/>
            <person name="Grigoriev I.V."/>
            <person name="Archibald J.M."/>
        </authorList>
    </citation>
    <scope>NUCLEOTIDE SEQUENCE</scope>
    <source>
        <strain evidence="3 5">CCMP2712</strain>
    </source>
</reference>